<feature type="compositionally biased region" description="Acidic residues" evidence="1">
    <location>
        <begin position="1"/>
        <end position="14"/>
    </location>
</feature>
<feature type="non-terminal residue" evidence="2">
    <location>
        <position position="25"/>
    </location>
</feature>
<dbReference type="AlphaFoldDB" id="A0A8X6H6X2"/>
<sequence>MKRNLEEEESDDEFPSPKSARREET</sequence>
<evidence type="ECO:0000313" key="3">
    <source>
        <dbReference type="Proteomes" id="UP000887116"/>
    </source>
</evidence>
<proteinExistence type="predicted"/>
<reference evidence="2" key="1">
    <citation type="submission" date="2020-07" db="EMBL/GenBank/DDBJ databases">
        <title>Multicomponent nature underlies the extraordinary mechanical properties of spider dragline silk.</title>
        <authorList>
            <person name="Kono N."/>
            <person name="Nakamura H."/>
            <person name="Mori M."/>
            <person name="Yoshida Y."/>
            <person name="Ohtoshi R."/>
            <person name="Malay A.D."/>
            <person name="Moran D.A.P."/>
            <person name="Tomita M."/>
            <person name="Numata K."/>
            <person name="Arakawa K."/>
        </authorList>
    </citation>
    <scope>NUCLEOTIDE SEQUENCE</scope>
</reference>
<comment type="caution">
    <text evidence="2">The sequence shown here is derived from an EMBL/GenBank/DDBJ whole genome shotgun (WGS) entry which is preliminary data.</text>
</comment>
<dbReference type="Proteomes" id="UP000887116">
    <property type="component" value="Unassembled WGS sequence"/>
</dbReference>
<evidence type="ECO:0000313" key="2">
    <source>
        <dbReference type="EMBL" id="GFR17133.1"/>
    </source>
</evidence>
<dbReference type="EMBL" id="BMAO01017630">
    <property type="protein sequence ID" value="GFR17133.1"/>
    <property type="molecule type" value="Genomic_DNA"/>
</dbReference>
<protein>
    <submittedName>
        <fullName evidence="2">Uncharacterized protein</fullName>
    </submittedName>
</protein>
<keyword evidence="3" id="KW-1185">Reference proteome</keyword>
<gene>
    <name evidence="2" type="ORF">TNCT_103051</name>
</gene>
<accession>A0A8X6H6X2</accession>
<evidence type="ECO:0000256" key="1">
    <source>
        <dbReference type="SAM" id="MobiDB-lite"/>
    </source>
</evidence>
<feature type="region of interest" description="Disordered" evidence="1">
    <location>
        <begin position="1"/>
        <end position="25"/>
    </location>
</feature>
<name>A0A8X6H6X2_TRICU</name>
<organism evidence="2 3">
    <name type="scientific">Trichonephila clavata</name>
    <name type="common">Joro spider</name>
    <name type="synonym">Nephila clavata</name>
    <dbReference type="NCBI Taxonomy" id="2740835"/>
    <lineage>
        <taxon>Eukaryota</taxon>
        <taxon>Metazoa</taxon>
        <taxon>Ecdysozoa</taxon>
        <taxon>Arthropoda</taxon>
        <taxon>Chelicerata</taxon>
        <taxon>Arachnida</taxon>
        <taxon>Araneae</taxon>
        <taxon>Araneomorphae</taxon>
        <taxon>Entelegynae</taxon>
        <taxon>Araneoidea</taxon>
        <taxon>Nephilidae</taxon>
        <taxon>Trichonephila</taxon>
    </lineage>
</organism>